<feature type="compositionally biased region" description="Basic and acidic residues" evidence="1">
    <location>
        <begin position="399"/>
        <end position="413"/>
    </location>
</feature>
<feature type="compositionally biased region" description="Polar residues" evidence="1">
    <location>
        <begin position="418"/>
        <end position="434"/>
    </location>
</feature>
<protein>
    <recommendedName>
        <fullName evidence="2">FHA domain-containing protein</fullName>
    </recommendedName>
</protein>
<feature type="compositionally biased region" description="Low complexity" evidence="1">
    <location>
        <begin position="282"/>
        <end position="294"/>
    </location>
</feature>
<accession>A0A0N0NIR2</accession>
<dbReference type="SUPFAM" id="SSF49879">
    <property type="entry name" value="SMAD/FHA domain"/>
    <property type="match status" value="1"/>
</dbReference>
<feature type="region of interest" description="Disordered" evidence="1">
    <location>
        <begin position="524"/>
        <end position="624"/>
    </location>
</feature>
<feature type="compositionally biased region" description="Acidic residues" evidence="1">
    <location>
        <begin position="385"/>
        <end position="398"/>
    </location>
</feature>
<feature type="compositionally biased region" description="Polar residues" evidence="1">
    <location>
        <begin position="609"/>
        <end position="619"/>
    </location>
</feature>
<dbReference type="AlphaFoldDB" id="A0A0N0NIR2"/>
<sequence>MPFIPSPPMASGSITNSEDASELLLTSPGVEVLLRDLQYSSREVEPNTGPERRTILLNDSNNWSVEVGRASSTLRTVDSAPMATNARFGSKVVSKVHATISAEPERKKVYITDEGSMHGTYLNGKRLPEQVDHSVENGDVIKLGAPVDREGRKIALSSVTRTTSLQDVVTFLPVQVQMSANWQDSPRTDWVPPPNTPSTAATNHQAGTVSSEQQINPAEYEQYFDSDEGSDDEQDHYEPESDSDAGRYPEDDPPRRFTVPESDLSDEAESAFNDDGYSPAYPSESPQSSPISPIETKDKEISKPMDKYAPADVLTGSHDPPSKFIGSYSPLPALPPGRWNFATGLAAEDLVEKAEEARRQYDPENKDDEIEDSDDRSSAAGSLDYSDEAEEDDDVDQAENDRFHQEYPHKTYDDQLPSGFSTTVAKPHITFTTNKVREPSPSDAAMAKPPPQLQTYPPPTPYTQGFAPAAVPDPRSIWPGPQQLMSMTYGPPPPPPPPFMYELPTVQPLQMAWHPPNRVLHPPLNISDPAHKRFDTPEGDVDAAEYSFPEDSEVESEFPASGQVCLNDDAPLNSRKRKAEALSDDHYDANNEVEFGAVPAPTSDPFNGFSDNNVAQSHVANGGVANQVVEEDTTAEVQLAEHSDLPNQSTESNDTPVGDSDNDYRLYLELSKKFGPISENEREPPSKRQKVAEDTALASLASLAEGTPPIPRATVGSTILRTIGTTAKWGAVLTAGATGAVLGLAALPPNYFA</sequence>
<feature type="compositionally biased region" description="Polar residues" evidence="1">
    <location>
        <begin position="204"/>
        <end position="216"/>
    </location>
</feature>
<evidence type="ECO:0000313" key="3">
    <source>
        <dbReference type="EMBL" id="KPI35749.1"/>
    </source>
</evidence>
<evidence type="ECO:0000256" key="1">
    <source>
        <dbReference type="SAM" id="MobiDB-lite"/>
    </source>
</evidence>
<gene>
    <name evidence="3" type="ORF">AB675_1305</name>
</gene>
<name>A0A0N0NIR2_9EURO</name>
<dbReference type="GO" id="GO:0005737">
    <property type="term" value="C:cytoplasm"/>
    <property type="evidence" value="ECO:0007669"/>
    <property type="project" value="TreeGrafter"/>
</dbReference>
<dbReference type="RefSeq" id="XP_017995712.1">
    <property type="nucleotide sequence ID" value="XM_018141186.1"/>
</dbReference>
<feature type="compositionally biased region" description="Basic and acidic residues" evidence="1">
    <location>
        <begin position="353"/>
        <end position="364"/>
    </location>
</feature>
<feature type="compositionally biased region" description="Acidic residues" evidence="1">
    <location>
        <begin position="537"/>
        <end position="556"/>
    </location>
</feature>
<comment type="caution">
    <text evidence="3">The sequence shown here is derived from an EMBL/GenBank/DDBJ whole genome shotgun (WGS) entry which is preliminary data.</text>
</comment>
<dbReference type="GeneID" id="28733066"/>
<reference evidence="3 4" key="1">
    <citation type="submission" date="2015-06" db="EMBL/GenBank/DDBJ databases">
        <title>Draft genome of the ant-associated black yeast Phialophora attae CBS 131958.</title>
        <authorList>
            <person name="Moreno L.F."/>
            <person name="Stielow B.J."/>
            <person name="de Hoog S."/>
            <person name="Vicente V.A."/>
            <person name="Weiss V.A."/>
            <person name="de Vries M."/>
            <person name="Cruz L.M."/>
            <person name="Souza E.M."/>
        </authorList>
    </citation>
    <scope>NUCLEOTIDE SEQUENCE [LARGE SCALE GENOMIC DNA]</scope>
    <source>
        <strain evidence="3 4">CBS 131958</strain>
    </source>
</reference>
<dbReference type="Proteomes" id="UP000038010">
    <property type="component" value="Unassembled WGS sequence"/>
</dbReference>
<feature type="region of interest" description="Disordered" evidence="1">
    <location>
        <begin position="183"/>
        <end position="340"/>
    </location>
</feature>
<evidence type="ECO:0000313" key="4">
    <source>
        <dbReference type="Proteomes" id="UP000038010"/>
    </source>
</evidence>
<dbReference type="PANTHER" id="PTHR15715">
    <property type="entry name" value="CENTROSOMAL PROTEIN OF 170 KDA"/>
    <property type="match status" value="1"/>
</dbReference>
<keyword evidence="4" id="KW-1185">Reference proteome</keyword>
<proteinExistence type="predicted"/>
<organism evidence="3 4">
    <name type="scientific">Cyphellophora attinorum</name>
    <dbReference type="NCBI Taxonomy" id="1664694"/>
    <lineage>
        <taxon>Eukaryota</taxon>
        <taxon>Fungi</taxon>
        <taxon>Dikarya</taxon>
        <taxon>Ascomycota</taxon>
        <taxon>Pezizomycotina</taxon>
        <taxon>Eurotiomycetes</taxon>
        <taxon>Chaetothyriomycetidae</taxon>
        <taxon>Chaetothyriales</taxon>
        <taxon>Cyphellophoraceae</taxon>
        <taxon>Cyphellophora</taxon>
    </lineage>
</organism>
<feature type="region of interest" description="Disordered" evidence="1">
    <location>
        <begin position="353"/>
        <end position="491"/>
    </location>
</feature>
<dbReference type="InterPro" id="IPR051176">
    <property type="entry name" value="Cent_Immune-Sig_Mod"/>
</dbReference>
<feature type="compositionally biased region" description="Pro residues" evidence="1">
    <location>
        <begin position="448"/>
        <end position="461"/>
    </location>
</feature>
<feature type="region of interest" description="Disordered" evidence="1">
    <location>
        <begin position="641"/>
        <end position="662"/>
    </location>
</feature>
<feature type="compositionally biased region" description="Acidic residues" evidence="1">
    <location>
        <begin position="365"/>
        <end position="374"/>
    </location>
</feature>
<feature type="compositionally biased region" description="Basic and acidic residues" evidence="1">
    <location>
        <begin position="295"/>
        <end position="306"/>
    </location>
</feature>
<dbReference type="InterPro" id="IPR008984">
    <property type="entry name" value="SMAD_FHA_dom_sf"/>
</dbReference>
<feature type="compositionally biased region" description="Basic and acidic residues" evidence="1">
    <location>
        <begin position="579"/>
        <end position="589"/>
    </location>
</feature>
<dbReference type="SMART" id="SM00240">
    <property type="entry name" value="FHA"/>
    <property type="match status" value="1"/>
</dbReference>
<dbReference type="PANTHER" id="PTHR15715:SF37">
    <property type="entry name" value="LD47843P"/>
    <property type="match status" value="1"/>
</dbReference>
<feature type="compositionally biased region" description="Basic and acidic residues" evidence="1">
    <location>
        <begin position="236"/>
        <end position="255"/>
    </location>
</feature>
<dbReference type="OrthoDB" id="4096268at2759"/>
<dbReference type="Pfam" id="PF00498">
    <property type="entry name" value="FHA"/>
    <property type="match status" value="1"/>
</dbReference>
<feature type="compositionally biased region" description="Acidic residues" evidence="1">
    <location>
        <begin position="222"/>
        <end position="235"/>
    </location>
</feature>
<dbReference type="InterPro" id="IPR000253">
    <property type="entry name" value="FHA_dom"/>
</dbReference>
<feature type="compositionally biased region" description="Polar residues" evidence="1">
    <location>
        <begin position="645"/>
        <end position="655"/>
    </location>
</feature>
<dbReference type="PROSITE" id="PS50006">
    <property type="entry name" value="FHA_DOMAIN"/>
    <property type="match status" value="1"/>
</dbReference>
<dbReference type="VEuPathDB" id="FungiDB:AB675_1305"/>
<dbReference type="Gene3D" id="2.60.200.20">
    <property type="match status" value="1"/>
</dbReference>
<evidence type="ECO:0000259" key="2">
    <source>
        <dbReference type="PROSITE" id="PS50006"/>
    </source>
</evidence>
<dbReference type="STRING" id="1664694.A0A0N0NIR2"/>
<feature type="domain" description="FHA" evidence="2">
    <location>
        <begin position="65"/>
        <end position="127"/>
    </location>
</feature>
<dbReference type="EMBL" id="LFJN01000037">
    <property type="protein sequence ID" value="KPI35749.1"/>
    <property type="molecule type" value="Genomic_DNA"/>
</dbReference>